<feature type="transmembrane region" description="Helical" evidence="2">
    <location>
        <begin position="78"/>
        <end position="99"/>
    </location>
</feature>
<feature type="transmembrane region" description="Helical" evidence="2">
    <location>
        <begin position="12"/>
        <end position="32"/>
    </location>
</feature>
<keyword evidence="2" id="KW-0812">Transmembrane</keyword>
<feature type="compositionally biased region" description="Basic and acidic residues" evidence="1">
    <location>
        <begin position="312"/>
        <end position="328"/>
    </location>
</feature>
<reference evidence="3" key="1">
    <citation type="submission" date="2022-10" db="EMBL/GenBank/DDBJ databases">
        <title>Two novel species of Flavobacterium.</title>
        <authorList>
            <person name="Liu Q."/>
            <person name="Xin Y.-H."/>
        </authorList>
    </citation>
    <scope>NUCLEOTIDE SEQUENCE</scope>
    <source>
        <strain evidence="3">LS1R49</strain>
    </source>
</reference>
<dbReference type="RefSeq" id="WP_264205118.1">
    <property type="nucleotide sequence ID" value="NZ_JAOZEW010000003.1"/>
</dbReference>
<feature type="transmembrane region" description="Helical" evidence="2">
    <location>
        <begin position="135"/>
        <end position="158"/>
    </location>
</feature>
<keyword evidence="2" id="KW-0472">Membrane</keyword>
<feature type="transmembrane region" description="Helical" evidence="2">
    <location>
        <begin position="47"/>
        <end position="66"/>
    </location>
</feature>
<feature type="compositionally biased region" description="Basic and acidic residues" evidence="1">
    <location>
        <begin position="293"/>
        <end position="305"/>
    </location>
</feature>
<accession>A0A9X2Z9Q6</accession>
<gene>
    <name evidence="3" type="ORF">OIU83_04730</name>
</gene>
<sequence length="337" mass="38976">MIKKHLLALIDIRLIIFLVVIIAVSVILTMVFSDKIKDFAVNYKKKFYSYVFSFVLIYALVAFLGYNKLFTELSDEFLFYQIASLLFGTIHVYLYRWYFEEFKVKTVGIELLFSLLIILYSSVLFIIIYTALNGIALTLLMCSHFLVFVIPTGIYVTFNYMMQIPPKEYVTWKIKTGDNPYPEVEDVDMKDLLLITLLVQKKSDSISYTSLRSKGPVRIDFGNLFYHTVTGYNAHNSQSPIDLLDSNGGNCNWVFFLQPKWYQSAKYVDAVYTLGMNGITENSVIICRRQKAKEELPDKKSKLEDPGFMYEPKPKKEKENEKGKKPEPAQEELAPVE</sequence>
<keyword evidence="4" id="KW-1185">Reference proteome</keyword>
<dbReference type="InterPro" id="IPR035177">
    <property type="entry name" value="TssN"/>
</dbReference>
<organism evidence="3 4">
    <name type="scientific">Flavobacterium shii</name>
    <dbReference type="NCBI Taxonomy" id="2987687"/>
    <lineage>
        <taxon>Bacteria</taxon>
        <taxon>Pseudomonadati</taxon>
        <taxon>Bacteroidota</taxon>
        <taxon>Flavobacteriia</taxon>
        <taxon>Flavobacteriales</taxon>
        <taxon>Flavobacteriaceae</taxon>
        <taxon>Flavobacterium</taxon>
    </lineage>
</organism>
<evidence type="ECO:0000313" key="4">
    <source>
        <dbReference type="Proteomes" id="UP001151079"/>
    </source>
</evidence>
<dbReference type="Proteomes" id="UP001151079">
    <property type="component" value="Unassembled WGS sequence"/>
</dbReference>
<keyword evidence="2" id="KW-1133">Transmembrane helix</keyword>
<feature type="region of interest" description="Disordered" evidence="1">
    <location>
        <begin position="293"/>
        <end position="337"/>
    </location>
</feature>
<evidence type="ECO:0000256" key="1">
    <source>
        <dbReference type="SAM" id="MobiDB-lite"/>
    </source>
</evidence>
<evidence type="ECO:0000256" key="2">
    <source>
        <dbReference type="SAM" id="Phobius"/>
    </source>
</evidence>
<dbReference type="AlphaFoldDB" id="A0A9X2Z9Q6"/>
<protein>
    <submittedName>
        <fullName evidence="3">TssN family type VI secretion system protein</fullName>
    </submittedName>
</protein>
<comment type="caution">
    <text evidence="3">The sequence shown here is derived from an EMBL/GenBank/DDBJ whole genome shotgun (WGS) entry which is preliminary data.</text>
</comment>
<dbReference type="EMBL" id="JAOZEW010000003">
    <property type="protein sequence ID" value="MCV9926941.1"/>
    <property type="molecule type" value="Genomic_DNA"/>
</dbReference>
<proteinExistence type="predicted"/>
<feature type="transmembrane region" description="Helical" evidence="2">
    <location>
        <begin position="111"/>
        <end position="129"/>
    </location>
</feature>
<evidence type="ECO:0000313" key="3">
    <source>
        <dbReference type="EMBL" id="MCV9926941.1"/>
    </source>
</evidence>
<dbReference type="Pfam" id="PF17555">
    <property type="entry name" value="TssN"/>
    <property type="match status" value="1"/>
</dbReference>
<name>A0A9X2Z9Q6_9FLAO</name>